<keyword evidence="6" id="KW-0963">Cytoplasm</keyword>
<keyword evidence="11 23" id="KW-0479">Metal-binding</keyword>
<dbReference type="GO" id="GO:0009898">
    <property type="term" value="C:cytoplasmic side of plasma membrane"/>
    <property type="evidence" value="ECO:0007669"/>
    <property type="project" value="TreeGrafter"/>
</dbReference>
<dbReference type="FunFam" id="2.60.210.10:FF:000035">
    <property type="entry name" value="TNF receptor-associated factor 2"/>
    <property type="match status" value="1"/>
</dbReference>
<dbReference type="SUPFAM" id="SSF57850">
    <property type="entry name" value="RING/U-box"/>
    <property type="match status" value="1"/>
</dbReference>
<dbReference type="GO" id="GO:0043235">
    <property type="term" value="C:receptor complex"/>
    <property type="evidence" value="ECO:0007669"/>
    <property type="project" value="UniProtKB-ARBA"/>
</dbReference>
<evidence type="ECO:0000256" key="17">
    <source>
        <dbReference type="ARBA" id="ARBA00022990"/>
    </source>
</evidence>
<dbReference type="PROSITE" id="PS50145">
    <property type="entry name" value="ZF_TRAF"/>
    <property type="match status" value="2"/>
</dbReference>
<dbReference type="GO" id="GO:0005164">
    <property type="term" value="F:tumor necrosis factor receptor binding"/>
    <property type="evidence" value="ECO:0007669"/>
    <property type="project" value="InterPro"/>
</dbReference>
<keyword evidence="12" id="KW-0677">Repeat</keyword>
<dbReference type="PROSITE" id="PS50144">
    <property type="entry name" value="MATH"/>
    <property type="match status" value="1"/>
</dbReference>
<evidence type="ECO:0000256" key="6">
    <source>
        <dbReference type="ARBA" id="ARBA00022490"/>
    </source>
</evidence>
<evidence type="ECO:0000256" key="13">
    <source>
        <dbReference type="ARBA" id="ARBA00022771"/>
    </source>
</evidence>
<dbReference type="SMART" id="SM00061">
    <property type="entry name" value="MATH"/>
    <property type="match status" value="1"/>
</dbReference>
<keyword evidence="14" id="KW-0833">Ubl conjugation pathway</keyword>
<comment type="subcellular location">
    <subcellularLocation>
        <location evidence="2">Cytoplasm</location>
    </subcellularLocation>
</comment>
<name>A0A669Q4X7_PHACC</name>
<evidence type="ECO:0000313" key="28">
    <source>
        <dbReference type="Ensembl" id="ENSPCLP00000015599.1"/>
    </source>
</evidence>
<keyword evidence="10" id="KW-0053">Apoptosis</keyword>
<feature type="domain" description="RING-type" evidence="25">
    <location>
        <begin position="239"/>
        <end position="277"/>
    </location>
</feature>
<dbReference type="GO" id="GO:0005829">
    <property type="term" value="C:cytosol"/>
    <property type="evidence" value="ECO:0007669"/>
    <property type="project" value="InterPro"/>
</dbReference>
<feature type="zinc finger region" description="TRAF-type" evidence="23">
    <location>
        <begin position="330"/>
        <end position="372"/>
    </location>
</feature>
<keyword evidence="18" id="KW-0175">Coiled coil</keyword>
<dbReference type="Pfam" id="PF02176">
    <property type="entry name" value="zf-TRAF"/>
    <property type="match status" value="2"/>
</dbReference>
<feature type="domain" description="MATH" evidence="26">
    <location>
        <begin position="582"/>
        <end position="727"/>
    </location>
</feature>
<keyword evidence="29" id="KW-1185">Reference proteome</keyword>
<evidence type="ECO:0000256" key="22">
    <source>
        <dbReference type="ARBA" id="ARBA00078049"/>
    </source>
</evidence>
<evidence type="ECO:0000256" key="21">
    <source>
        <dbReference type="ARBA" id="ARBA00076265"/>
    </source>
</evidence>
<dbReference type="InterPro" id="IPR013083">
    <property type="entry name" value="Znf_RING/FYVE/PHD"/>
</dbReference>
<dbReference type="InterPro" id="IPR001841">
    <property type="entry name" value="Znf_RING"/>
</dbReference>
<protein>
    <recommendedName>
        <fullName evidence="20">TNF receptor-associated factor 2</fullName>
        <ecNumber evidence="5">2.3.2.27</ecNumber>
    </recommendedName>
    <alternativeName>
        <fullName evidence="22">E3 ubiquitin-protein ligase TRAF2</fullName>
    </alternativeName>
    <alternativeName>
        <fullName evidence="21">RING-type E3 ubiquitin transferase TRAF2</fullName>
    </alternativeName>
</protein>
<dbReference type="InterPro" id="IPR049342">
    <property type="entry name" value="TRAF1-6_MATH_dom"/>
</dbReference>
<dbReference type="GO" id="GO:0061630">
    <property type="term" value="F:ubiquitin protein ligase activity"/>
    <property type="evidence" value="ECO:0007669"/>
    <property type="project" value="UniProtKB-EC"/>
</dbReference>
<keyword evidence="16" id="KW-0832">Ubl conjugation</keyword>
<dbReference type="InterPro" id="IPR018957">
    <property type="entry name" value="Znf_C3HC4_RING-type"/>
</dbReference>
<evidence type="ECO:0000256" key="7">
    <source>
        <dbReference type="ARBA" id="ARBA00022499"/>
    </source>
</evidence>
<feature type="domain" description="TRAF-type" evidence="27">
    <location>
        <begin position="382"/>
        <end position="437"/>
    </location>
</feature>
<dbReference type="InterPro" id="IPR032070">
    <property type="entry name" value="TRAF_BIRC3-bd"/>
</dbReference>
<evidence type="ECO:0000256" key="15">
    <source>
        <dbReference type="ARBA" id="ARBA00022833"/>
    </source>
</evidence>
<evidence type="ECO:0000256" key="4">
    <source>
        <dbReference type="ARBA" id="ARBA00006608"/>
    </source>
</evidence>
<comment type="similarity">
    <text evidence="4">Belongs to the TNF receptor-associated factor family. A subfamily.</text>
</comment>
<keyword evidence="19" id="KW-0446">Lipid-binding</keyword>
<dbReference type="EC" id="2.3.2.27" evidence="5"/>
<dbReference type="InterPro" id="IPR017907">
    <property type="entry name" value="Znf_RING_CS"/>
</dbReference>
<evidence type="ECO:0000256" key="3">
    <source>
        <dbReference type="ARBA" id="ARBA00004906"/>
    </source>
</evidence>
<evidence type="ECO:0000313" key="29">
    <source>
        <dbReference type="Proteomes" id="UP000472261"/>
    </source>
</evidence>
<dbReference type="GO" id="GO:1905669">
    <property type="term" value="P:TORC1 complex assembly"/>
    <property type="evidence" value="ECO:0007669"/>
    <property type="project" value="UniProtKB-ARBA"/>
</dbReference>
<dbReference type="GO" id="GO:1990604">
    <property type="term" value="C:IRE1-TRAF2-ASK1 complex"/>
    <property type="evidence" value="ECO:0007669"/>
    <property type="project" value="UniProtKB-ARBA"/>
</dbReference>
<evidence type="ECO:0000259" key="26">
    <source>
        <dbReference type="PROSITE" id="PS50144"/>
    </source>
</evidence>
<dbReference type="GO" id="GO:0008270">
    <property type="term" value="F:zinc ion binding"/>
    <property type="evidence" value="ECO:0007669"/>
    <property type="project" value="UniProtKB-KW"/>
</dbReference>
<dbReference type="PANTHER" id="PTHR10131">
    <property type="entry name" value="TNF RECEPTOR ASSOCIATED FACTOR"/>
    <property type="match status" value="1"/>
</dbReference>
<feature type="compositionally biased region" description="Pro residues" evidence="24">
    <location>
        <begin position="109"/>
        <end position="127"/>
    </location>
</feature>
<feature type="region of interest" description="Disordered" evidence="24">
    <location>
        <begin position="1"/>
        <end position="155"/>
    </location>
</feature>
<feature type="compositionally biased region" description="Basic residues" evidence="24">
    <location>
        <begin position="38"/>
        <end position="49"/>
    </location>
</feature>
<dbReference type="Gene3D" id="3.30.40.10">
    <property type="entry name" value="Zinc/RING finger domain, C3HC4 (zinc finger)"/>
    <property type="match status" value="3"/>
</dbReference>
<dbReference type="SUPFAM" id="SSF57953">
    <property type="entry name" value="Trimerization domain of TRAF"/>
    <property type="match status" value="1"/>
</dbReference>
<keyword evidence="17" id="KW-0007">Acetylation</keyword>
<dbReference type="PANTHER" id="PTHR10131:SF21">
    <property type="entry name" value="TNF RECEPTOR-ASSOCIATED FACTOR 2"/>
    <property type="match status" value="1"/>
</dbReference>
<evidence type="ECO:0000256" key="14">
    <source>
        <dbReference type="ARBA" id="ARBA00022786"/>
    </source>
</evidence>
<organism evidence="28 29">
    <name type="scientific">Phasianus colchicus</name>
    <name type="common">Common pheasant</name>
    <dbReference type="NCBI Taxonomy" id="9054"/>
    <lineage>
        <taxon>Eukaryota</taxon>
        <taxon>Metazoa</taxon>
        <taxon>Chordata</taxon>
        <taxon>Craniata</taxon>
        <taxon>Vertebrata</taxon>
        <taxon>Euteleostomi</taxon>
        <taxon>Archelosauria</taxon>
        <taxon>Archosauria</taxon>
        <taxon>Dinosauria</taxon>
        <taxon>Saurischia</taxon>
        <taxon>Theropoda</taxon>
        <taxon>Coelurosauria</taxon>
        <taxon>Aves</taxon>
        <taxon>Neognathae</taxon>
        <taxon>Galloanserae</taxon>
        <taxon>Galliformes</taxon>
        <taxon>Phasianidae</taxon>
        <taxon>Phasianinae</taxon>
        <taxon>Phasianus</taxon>
    </lineage>
</organism>
<evidence type="ECO:0000256" key="1">
    <source>
        <dbReference type="ARBA" id="ARBA00000900"/>
    </source>
</evidence>
<keyword evidence="7" id="KW-1017">Isopeptide bond</keyword>
<dbReference type="CDD" id="cd16639">
    <property type="entry name" value="RING-HC_TRAF2"/>
    <property type="match status" value="1"/>
</dbReference>
<dbReference type="InterPro" id="IPR049441">
    <property type="entry name" value="TRAF2_Znf"/>
</dbReference>
<keyword evidence="9" id="KW-0808">Transferase</keyword>
<dbReference type="Gene3D" id="2.60.210.10">
    <property type="entry name" value="Apoptosis, Tumor Necrosis Factor Receptor Associated Protein 2, Chain A"/>
    <property type="match status" value="1"/>
</dbReference>
<evidence type="ECO:0000256" key="20">
    <source>
        <dbReference type="ARBA" id="ARBA00072827"/>
    </source>
</evidence>
<evidence type="ECO:0000256" key="19">
    <source>
        <dbReference type="ARBA" id="ARBA00023121"/>
    </source>
</evidence>
<dbReference type="GO" id="GO:0030674">
    <property type="term" value="F:protein-macromolecule adaptor activity"/>
    <property type="evidence" value="ECO:0007669"/>
    <property type="project" value="UniProtKB-ARBA"/>
</dbReference>
<evidence type="ECO:0000256" key="5">
    <source>
        <dbReference type="ARBA" id="ARBA00012483"/>
    </source>
</evidence>
<evidence type="ECO:0000256" key="2">
    <source>
        <dbReference type="ARBA" id="ARBA00004496"/>
    </source>
</evidence>
<dbReference type="Ensembl" id="ENSPCLT00000020523.1">
    <property type="protein sequence ID" value="ENSPCLP00000015599.1"/>
    <property type="gene ID" value="ENSPCLG00000012717.1"/>
</dbReference>
<dbReference type="GO" id="GO:0008289">
    <property type="term" value="F:lipid binding"/>
    <property type="evidence" value="ECO:0007669"/>
    <property type="project" value="UniProtKB-KW"/>
</dbReference>
<evidence type="ECO:0000256" key="12">
    <source>
        <dbReference type="ARBA" id="ARBA00022737"/>
    </source>
</evidence>
<dbReference type="InterPro" id="IPR027133">
    <property type="entry name" value="TRAF2_RING-HC"/>
</dbReference>
<dbReference type="Pfam" id="PF00097">
    <property type="entry name" value="zf-C3HC4"/>
    <property type="match status" value="1"/>
</dbReference>
<evidence type="ECO:0000259" key="25">
    <source>
        <dbReference type="PROSITE" id="PS50089"/>
    </source>
</evidence>
<dbReference type="OMA" id="YVEDHEN"/>
<dbReference type="InterPro" id="IPR001293">
    <property type="entry name" value="Znf_TRAF"/>
</dbReference>
<dbReference type="InterPro" id="IPR002083">
    <property type="entry name" value="MATH/TRAF_dom"/>
</dbReference>
<dbReference type="GO" id="GO:0070534">
    <property type="term" value="P:protein K63-linked ubiquitination"/>
    <property type="evidence" value="ECO:0007669"/>
    <property type="project" value="UniProtKB-ARBA"/>
</dbReference>
<dbReference type="Pfam" id="PF21355">
    <property type="entry name" value="TRAF-mep_MATH"/>
    <property type="match status" value="1"/>
</dbReference>
<evidence type="ECO:0000256" key="24">
    <source>
        <dbReference type="SAM" id="MobiDB-lite"/>
    </source>
</evidence>
<dbReference type="GO" id="GO:1905670">
    <property type="term" value="P:TORC2 complex disassembly"/>
    <property type="evidence" value="ECO:0007669"/>
    <property type="project" value="UniProtKB-ARBA"/>
</dbReference>
<dbReference type="GO" id="GO:0006915">
    <property type="term" value="P:apoptotic process"/>
    <property type="evidence" value="ECO:0007669"/>
    <property type="project" value="UniProtKB-KW"/>
</dbReference>
<reference evidence="28" key="2">
    <citation type="submission" date="2025-09" db="UniProtKB">
        <authorList>
            <consortium name="Ensembl"/>
        </authorList>
    </citation>
    <scope>IDENTIFICATION</scope>
</reference>
<evidence type="ECO:0000256" key="9">
    <source>
        <dbReference type="ARBA" id="ARBA00022679"/>
    </source>
</evidence>
<dbReference type="Pfam" id="PF16673">
    <property type="entry name" value="TRAF_BIRC3_bd"/>
    <property type="match status" value="1"/>
</dbReference>
<dbReference type="GO" id="GO:0043408">
    <property type="term" value="P:regulation of MAPK cascade"/>
    <property type="evidence" value="ECO:0007669"/>
    <property type="project" value="UniProtKB-ARBA"/>
</dbReference>
<comment type="catalytic activity">
    <reaction evidence="1">
        <text>S-ubiquitinyl-[E2 ubiquitin-conjugating enzyme]-L-cysteine + [acceptor protein]-L-lysine = [E2 ubiquitin-conjugating enzyme]-L-cysteine + N(6)-ubiquitinyl-[acceptor protein]-L-lysine.</text>
        <dbReference type="EC" id="2.3.2.27"/>
    </reaction>
</comment>
<reference evidence="28" key="1">
    <citation type="submission" date="2025-08" db="UniProtKB">
        <authorList>
            <consortium name="Ensembl"/>
        </authorList>
    </citation>
    <scope>IDENTIFICATION</scope>
</reference>
<dbReference type="GO" id="GO:0010628">
    <property type="term" value="P:positive regulation of gene expression"/>
    <property type="evidence" value="ECO:0007669"/>
    <property type="project" value="UniProtKB-ARBA"/>
</dbReference>
<keyword evidence="8" id="KW-0597">Phosphoprotein</keyword>
<dbReference type="GO" id="GO:0002700">
    <property type="term" value="P:regulation of production of molecular mediator of immune response"/>
    <property type="evidence" value="ECO:0007669"/>
    <property type="project" value="UniProtKB-ARBA"/>
</dbReference>
<sequence length="732" mass="80392">MGGAAGCDRTGCGRAAPPPAARRHGRGRCRCRAVAQRRAGRAPRVRRAGPTRVSGAGRGRTGPVSAAPPPGCPRGAGERRGLGAGRGAPAGRGGAGSGRRAPAGSAPWERPPPPLPARPPRRSPPPSSGRAAGPGRRLRVVPRSCRRRGAPGRGVPHAELRALSRAGFVCRRSAIARRCRPPGITKQGTYFYFQALGVQPEFFVPMAAANSTPPGSLDLNQPGFAKEILGTKLEVKYLCSDCRNILRRPFQAQCGHRYCSYCLKKIISSGPQKCASCIQEGIYEEGVSILETSSAFPDNAARREVESLPAVCINEGCTWKGTIKEYESCHEGNCPFLLIECQACRGVIPLNEKERHSERECPERTLNCKYCKSLFYFPDIKAHDEVCPKFPLTCDGCGKKKIPREKFQDHVKNCGKCKVPCRFEAVGCAEMVENEKLPEHESKCLAEHLYMLLSFVLSLKSGSGGLKHLPALPSSQSSSPLLAANSLCPESELFKSLELLGRCDALEKKTVTFENIVCVLNREVERVSLTAEAYSRQHRLDQEQIETLSNKVRQLERSIGLKDLAMAEMEEKIRNMEASTYDGVFIWKITEFARKRQEAITGRSPAIFSPAFYTSKYGYKMCLRVYLNGDGTGRGTHLSLFFVVMKGPNDALLRWPFNQKVTLMLLDQNNREHIIDAFRPDVTSSSFQRPVTEMNIASGCPLFCPVSVMEAKNSYVRDDAIFIKAIVDLSGL</sequence>
<feature type="compositionally biased region" description="Basic residues" evidence="24">
    <location>
        <begin position="136"/>
        <end position="150"/>
    </location>
</feature>
<evidence type="ECO:0000256" key="8">
    <source>
        <dbReference type="ARBA" id="ARBA00022553"/>
    </source>
</evidence>
<dbReference type="InterPro" id="IPR008974">
    <property type="entry name" value="TRAF-like"/>
</dbReference>
<dbReference type="PROSITE" id="PS50089">
    <property type="entry name" value="ZF_RING_2"/>
    <property type="match status" value="1"/>
</dbReference>
<dbReference type="Gene3D" id="1.20.5.170">
    <property type="match status" value="1"/>
</dbReference>
<dbReference type="Pfam" id="PF21341">
    <property type="entry name" value="TRAF2_zf"/>
    <property type="match status" value="1"/>
</dbReference>
<feature type="domain" description="TRAF-type" evidence="27">
    <location>
        <begin position="330"/>
        <end position="372"/>
    </location>
</feature>
<proteinExistence type="inferred from homology"/>
<keyword evidence="13 23" id="KW-0863">Zinc-finger</keyword>
<feature type="compositionally biased region" description="Low complexity" evidence="24">
    <location>
        <begin position="98"/>
        <end position="107"/>
    </location>
</feature>
<evidence type="ECO:0000256" key="23">
    <source>
        <dbReference type="PROSITE-ProRule" id="PRU00207"/>
    </source>
</evidence>
<comment type="pathway">
    <text evidence="3">Protein modification; protein ubiquitination.</text>
</comment>
<dbReference type="Proteomes" id="UP000472261">
    <property type="component" value="Unplaced"/>
</dbReference>
<feature type="zinc finger region" description="TRAF-type" evidence="23">
    <location>
        <begin position="382"/>
        <end position="437"/>
    </location>
</feature>
<feature type="compositionally biased region" description="Basic residues" evidence="24">
    <location>
        <begin position="21"/>
        <end position="31"/>
    </location>
</feature>
<dbReference type="GO" id="GO:0033209">
    <property type="term" value="P:tumor necrosis factor-mediated signaling pathway"/>
    <property type="evidence" value="ECO:0007669"/>
    <property type="project" value="InterPro"/>
</dbReference>
<feature type="compositionally biased region" description="Gly residues" evidence="24">
    <location>
        <begin position="82"/>
        <end position="97"/>
    </location>
</feature>
<dbReference type="AlphaFoldDB" id="A0A669Q4X7"/>
<keyword evidence="15 23" id="KW-0862">Zinc</keyword>
<evidence type="ECO:0000256" key="16">
    <source>
        <dbReference type="ARBA" id="ARBA00022843"/>
    </source>
</evidence>
<dbReference type="GO" id="GO:0043123">
    <property type="term" value="P:positive regulation of canonical NF-kappaB signal transduction"/>
    <property type="evidence" value="ECO:0007669"/>
    <property type="project" value="TreeGrafter"/>
</dbReference>
<accession>A0A669Q4X7</accession>
<dbReference type="PROSITE" id="PS00518">
    <property type="entry name" value="ZF_RING_1"/>
    <property type="match status" value="1"/>
</dbReference>
<evidence type="ECO:0000259" key="27">
    <source>
        <dbReference type="PROSITE" id="PS50145"/>
    </source>
</evidence>
<dbReference type="SUPFAM" id="SSF49599">
    <property type="entry name" value="TRAF domain-like"/>
    <property type="match status" value="1"/>
</dbReference>
<dbReference type="FunFam" id="3.30.40.10:FF:000369">
    <property type="entry name" value="TNF receptor-associated factor"/>
    <property type="match status" value="1"/>
</dbReference>
<dbReference type="FunFam" id="3.30.40.10:FF:000189">
    <property type="entry name" value="TNF receptor-associated factor"/>
    <property type="match status" value="1"/>
</dbReference>
<dbReference type="FunFam" id="1.20.5.170:FF:000035">
    <property type="entry name" value="TNF receptor-associated factor"/>
    <property type="match status" value="1"/>
</dbReference>
<evidence type="ECO:0000256" key="10">
    <source>
        <dbReference type="ARBA" id="ARBA00022703"/>
    </source>
</evidence>
<evidence type="ECO:0000256" key="11">
    <source>
        <dbReference type="ARBA" id="ARBA00022723"/>
    </source>
</evidence>
<evidence type="ECO:0000256" key="18">
    <source>
        <dbReference type="ARBA" id="ARBA00023054"/>
    </source>
</evidence>